<evidence type="ECO:0000313" key="6">
    <source>
        <dbReference type="EMBL" id="RZU43348.1"/>
    </source>
</evidence>
<sequence length="269" mass="30495">MVRVKELPSLVPQVSETVTALPSRRDIRLEAGQYVARLALTEIERAAAYRLRFLVFNLEMNEGLESAYADGYDYDRYDDVCDHLVVEERTTGAIIGTYRLQMGDVAGRSFGYYSEQEFCFAPYESMRNQVVELGRACIHREHRSPEVLHLLWRGIARYALANGGRYMMGCCSLNSLDPEMGHAVYASLKEFMVEPELRTLPTPAFAMPTPVVQPAPQRAPKLLRAYLAIGAKICGPPAIDREFRTIDFLTLLDLQMLHPRVATRFLEGR</sequence>
<dbReference type="PANTHER" id="PTHR37323:SF1">
    <property type="entry name" value="L-ORNITHINE N(ALPHA)-ACYLTRANSFERASE"/>
    <property type="match status" value="1"/>
</dbReference>
<organism evidence="6 7">
    <name type="scientific">Edaphobacter modestus</name>
    <dbReference type="NCBI Taxonomy" id="388466"/>
    <lineage>
        <taxon>Bacteria</taxon>
        <taxon>Pseudomonadati</taxon>
        <taxon>Acidobacteriota</taxon>
        <taxon>Terriglobia</taxon>
        <taxon>Terriglobales</taxon>
        <taxon>Acidobacteriaceae</taxon>
        <taxon>Edaphobacter</taxon>
    </lineage>
</organism>
<name>A0A4Q7YZU9_9BACT</name>
<dbReference type="GO" id="GO:0006629">
    <property type="term" value="P:lipid metabolic process"/>
    <property type="evidence" value="ECO:0007669"/>
    <property type="project" value="UniProtKB-KW"/>
</dbReference>
<evidence type="ECO:0000256" key="3">
    <source>
        <dbReference type="ARBA" id="ARBA00022679"/>
    </source>
</evidence>
<dbReference type="SUPFAM" id="SSF55729">
    <property type="entry name" value="Acyl-CoA N-acyltransferases (Nat)"/>
    <property type="match status" value="1"/>
</dbReference>
<dbReference type="InterPro" id="IPR016181">
    <property type="entry name" value="Acyl_CoA_acyltransferase"/>
</dbReference>
<comment type="pathway">
    <text evidence="1">Lipid metabolism.</text>
</comment>
<dbReference type="Proteomes" id="UP000292958">
    <property type="component" value="Unassembled WGS sequence"/>
</dbReference>
<dbReference type="GO" id="GO:0016746">
    <property type="term" value="F:acyltransferase activity"/>
    <property type="evidence" value="ECO:0007669"/>
    <property type="project" value="UniProtKB-KW"/>
</dbReference>
<evidence type="ECO:0000256" key="5">
    <source>
        <dbReference type="ARBA" id="ARBA00023315"/>
    </source>
</evidence>
<keyword evidence="2" id="KW-0444">Lipid biosynthesis</keyword>
<dbReference type="Gene3D" id="3.40.630.30">
    <property type="match status" value="1"/>
</dbReference>
<keyword evidence="7" id="KW-1185">Reference proteome</keyword>
<dbReference type="PANTHER" id="PTHR37323">
    <property type="entry name" value="GCN5-RELATED N-ACETYLTRANSFERASE"/>
    <property type="match status" value="1"/>
</dbReference>
<dbReference type="InterPro" id="IPR052351">
    <property type="entry name" value="Ornithine_N-alpha-AT"/>
</dbReference>
<keyword evidence="5" id="KW-0012">Acyltransferase</keyword>
<comment type="caution">
    <text evidence="6">The sequence shown here is derived from an EMBL/GenBank/DDBJ whole genome shotgun (WGS) entry which is preliminary data.</text>
</comment>
<accession>A0A4Q7YZU9</accession>
<evidence type="ECO:0000313" key="7">
    <source>
        <dbReference type="Proteomes" id="UP000292958"/>
    </source>
</evidence>
<evidence type="ECO:0000256" key="4">
    <source>
        <dbReference type="ARBA" id="ARBA00023098"/>
    </source>
</evidence>
<dbReference type="AlphaFoldDB" id="A0A4Q7YZU9"/>
<dbReference type="Pfam" id="PF13444">
    <property type="entry name" value="Acetyltransf_5"/>
    <property type="match status" value="1"/>
</dbReference>
<evidence type="ECO:0000256" key="1">
    <source>
        <dbReference type="ARBA" id="ARBA00005189"/>
    </source>
</evidence>
<proteinExistence type="predicted"/>
<keyword evidence="3" id="KW-0808">Transferase</keyword>
<evidence type="ECO:0000256" key="2">
    <source>
        <dbReference type="ARBA" id="ARBA00022516"/>
    </source>
</evidence>
<gene>
    <name evidence="6" type="ORF">BDD14_5007</name>
</gene>
<dbReference type="EMBL" id="SHKW01000001">
    <property type="protein sequence ID" value="RZU43348.1"/>
    <property type="molecule type" value="Genomic_DNA"/>
</dbReference>
<dbReference type="OrthoDB" id="1113830at2"/>
<keyword evidence="4" id="KW-0443">Lipid metabolism</keyword>
<dbReference type="RefSeq" id="WP_130421838.1">
    <property type="nucleotide sequence ID" value="NZ_SHKW01000001.1"/>
</dbReference>
<reference evidence="6 7" key="1">
    <citation type="submission" date="2019-02" db="EMBL/GenBank/DDBJ databases">
        <title>Genomic Encyclopedia of Archaeal and Bacterial Type Strains, Phase II (KMG-II): from individual species to whole genera.</title>
        <authorList>
            <person name="Goeker M."/>
        </authorList>
    </citation>
    <scope>NUCLEOTIDE SEQUENCE [LARGE SCALE GENOMIC DNA]</scope>
    <source>
        <strain evidence="6 7">DSM 18101</strain>
    </source>
</reference>
<protein>
    <submittedName>
        <fullName evidence="6">Putative hemolysin</fullName>
    </submittedName>
</protein>